<keyword evidence="3" id="KW-0808">Transferase</keyword>
<keyword evidence="4" id="KW-1185">Reference proteome</keyword>
<organism evidence="3 4">
    <name type="scientific">Paraburkholderia fungorum</name>
    <dbReference type="NCBI Taxonomy" id="134537"/>
    <lineage>
        <taxon>Bacteria</taxon>
        <taxon>Pseudomonadati</taxon>
        <taxon>Pseudomonadota</taxon>
        <taxon>Betaproteobacteria</taxon>
        <taxon>Burkholderiales</taxon>
        <taxon>Burkholderiaceae</taxon>
        <taxon>Paraburkholderia</taxon>
    </lineage>
</organism>
<dbReference type="AlphaFoldDB" id="A0A1H1C0X3"/>
<dbReference type="SUPFAM" id="SSF52833">
    <property type="entry name" value="Thioredoxin-like"/>
    <property type="match status" value="1"/>
</dbReference>
<dbReference type="Gene3D" id="3.40.30.10">
    <property type="entry name" value="Glutaredoxin"/>
    <property type="match status" value="1"/>
</dbReference>
<dbReference type="InterPro" id="IPR010987">
    <property type="entry name" value="Glutathione-S-Trfase_C-like"/>
</dbReference>
<accession>A0A1H1C0X3</accession>
<evidence type="ECO:0000259" key="2">
    <source>
        <dbReference type="PROSITE" id="PS50405"/>
    </source>
</evidence>
<dbReference type="OrthoDB" id="9797500at2"/>
<dbReference type="InterPro" id="IPR040079">
    <property type="entry name" value="Glutathione_S-Trfase"/>
</dbReference>
<dbReference type="Gene3D" id="1.20.1050.10">
    <property type="match status" value="1"/>
</dbReference>
<sequence>MFKLYDDELCGESYKVRLMLGLLGVEYERVRVELYPSKQNGTRRFLAMNPLGTLPVLDADGALLHGAHAILMYLARRHTGATTEPGEEQTHWLPLDDPLQFAQVQTWLDFAAQLSGIVFTLRAQVLHGTPPHDQCHPLEARKKAQQLLRILDETCWFNEAAGTPFVCASVSPTIADIACFVPVALLDEAEIESIDYPALSRWIARIKRLPGFTTMAGVYAAA</sequence>
<protein>
    <submittedName>
        <fullName evidence="3">Glutathione S-transferase</fullName>
    </submittedName>
</protein>
<feature type="domain" description="GST C-terminal" evidence="2">
    <location>
        <begin position="97"/>
        <end position="222"/>
    </location>
</feature>
<proteinExistence type="predicted"/>
<reference evidence="4" key="1">
    <citation type="submission" date="2016-10" db="EMBL/GenBank/DDBJ databases">
        <authorList>
            <person name="Varghese N."/>
        </authorList>
    </citation>
    <scope>NUCLEOTIDE SEQUENCE [LARGE SCALE GENOMIC DNA]</scope>
    <source>
        <strain evidence="4">GAS106B</strain>
    </source>
</reference>
<dbReference type="RefSeq" id="WP_074764062.1">
    <property type="nucleotide sequence ID" value="NZ_FNKP01000001.1"/>
</dbReference>
<dbReference type="PROSITE" id="PS50405">
    <property type="entry name" value="GST_CTER"/>
    <property type="match status" value="1"/>
</dbReference>
<name>A0A1H1C0X3_9BURK</name>
<dbReference type="EMBL" id="FNKP01000001">
    <property type="protein sequence ID" value="SDQ57818.1"/>
    <property type="molecule type" value="Genomic_DNA"/>
</dbReference>
<dbReference type="Proteomes" id="UP000183487">
    <property type="component" value="Unassembled WGS sequence"/>
</dbReference>
<dbReference type="PROSITE" id="PS50404">
    <property type="entry name" value="GST_NTER"/>
    <property type="match status" value="1"/>
</dbReference>
<dbReference type="SUPFAM" id="SSF47616">
    <property type="entry name" value="GST C-terminal domain-like"/>
    <property type="match status" value="1"/>
</dbReference>
<dbReference type="GO" id="GO:0016740">
    <property type="term" value="F:transferase activity"/>
    <property type="evidence" value="ECO:0007669"/>
    <property type="project" value="UniProtKB-KW"/>
</dbReference>
<dbReference type="Pfam" id="PF13417">
    <property type="entry name" value="GST_N_3"/>
    <property type="match status" value="1"/>
</dbReference>
<evidence type="ECO:0000313" key="4">
    <source>
        <dbReference type="Proteomes" id="UP000183487"/>
    </source>
</evidence>
<dbReference type="PANTHER" id="PTHR44051">
    <property type="entry name" value="GLUTATHIONE S-TRANSFERASE-RELATED"/>
    <property type="match status" value="1"/>
</dbReference>
<feature type="domain" description="GST N-terminal" evidence="1">
    <location>
        <begin position="1"/>
        <end position="82"/>
    </location>
</feature>
<dbReference type="InterPro" id="IPR036282">
    <property type="entry name" value="Glutathione-S-Trfase_C_sf"/>
</dbReference>
<gene>
    <name evidence="3" type="ORF">SAMN05443245_1914</name>
</gene>
<dbReference type="InterPro" id="IPR004045">
    <property type="entry name" value="Glutathione_S-Trfase_N"/>
</dbReference>
<dbReference type="PANTHER" id="PTHR44051:SF8">
    <property type="entry name" value="GLUTATHIONE S-TRANSFERASE GSTA"/>
    <property type="match status" value="1"/>
</dbReference>
<dbReference type="SFLD" id="SFLDS00019">
    <property type="entry name" value="Glutathione_Transferase_(cytos"/>
    <property type="match status" value="1"/>
</dbReference>
<dbReference type="InterPro" id="IPR036249">
    <property type="entry name" value="Thioredoxin-like_sf"/>
</dbReference>
<evidence type="ECO:0000259" key="1">
    <source>
        <dbReference type="PROSITE" id="PS50404"/>
    </source>
</evidence>
<evidence type="ECO:0000313" key="3">
    <source>
        <dbReference type="EMBL" id="SDQ57818.1"/>
    </source>
</evidence>